<keyword evidence="1" id="KW-0805">Transcription regulation</keyword>
<dbReference type="SMART" id="SM00450">
    <property type="entry name" value="RHOD"/>
    <property type="match status" value="1"/>
</dbReference>
<dbReference type="AlphaFoldDB" id="A0A7X0C149"/>
<name>A0A7X0C149_9ACTN</name>
<proteinExistence type="predicted"/>
<dbReference type="PANTHER" id="PTHR33154:SF18">
    <property type="entry name" value="ARSENICAL RESISTANCE OPERON REPRESSOR"/>
    <property type="match status" value="1"/>
</dbReference>
<keyword evidence="3" id="KW-0804">Transcription</keyword>
<dbReference type="SUPFAM" id="SSF52821">
    <property type="entry name" value="Rhodanese/Cell cycle control phosphatase"/>
    <property type="match status" value="1"/>
</dbReference>
<gene>
    <name evidence="6" type="ORF">FHU36_001283</name>
</gene>
<dbReference type="PROSITE" id="PS50206">
    <property type="entry name" value="RHODANESE_3"/>
    <property type="match status" value="1"/>
</dbReference>
<evidence type="ECO:0000259" key="4">
    <source>
        <dbReference type="PROSITE" id="PS50206"/>
    </source>
</evidence>
<dbReference type="RefSeq" id="WP_185082846.1">
    <property type="nucleotide sequence ID" value="NZ_JACHJB010000001.1"/>
</dbReference>
<dbReference type="NCBIfam" id="NF033788">
    <property type="entry name" value="HTH_metalloreg"/>
    <property type="match status" value="1"/>
</dbReference>
<accession>A0A7X0C149</accession>
<evidence type="ECO:0000313" key="7">
    <source>
        <dbReference type="Proteomes" id="UP000583800"/>
    </source>
</evidence>
<evidence type="ECO:0000259" key="5">
    <source>
        <dbReference type="PROSITE" id="PS50987"/>
    </source>
</evidence>
<dbReference type="Proteomes" id="UP000583800">
    <property type="component" value="Unassembled WGS sequence"/>
</dbReference>
<evidence type="ECO:0000256" key="2">
    <source>
        <dbReference type="ARBA" id="ARBA00023125"/>
    </source>
</evidence>
<keyword evidence="2 6" id="KW-0238">DNA-binding</keyword>
<evidence type="ECO:0000313" key="6">
    <source>
        <dbReference type="EMBL" id="MBB6344774.1"/>
    </source>
</evidence>
<dbReference type="GO" id="GO:0003700">
    <property type="term" value="F:DNA-binding transcription factor activity"/>
    <property type="evidence" value="ECO:0007669"/>
    <property type="project" value="InterPro"/>
</dbReference>
<sequence length="226" mass="24522">MTAFPEEPIYEQLARIGKVLSSPVRLRLLDVLDQRERTVEELAEEAGIALKNTSAQLQRLRDAHLVTSRKEGTRVYYRLADEDVSRFLGGLQDFAQGRLADLREAVTLHLGLAEGVTAGELAGRLGDPGTIVVDVRSAGAYAEAHLPGALSLPLAELQDRLAELDARLAGLPRDAEIVAYCGGPYCVVSPKAVRLLRERGYTARPLDGGLTGWRRSGRPVQAGRTS</sequence>
<dbReference type="SMART" id="SM00418">
    <property type="entry name" value="HTH_ARSR"/>
    <property type="match status" value="1"/>
</dbReference>
<dbReference type="CDD" id="cd00090">
    <property type="entry name" value="HTH_ARSR"/>
    <property type="match status" value="1"/>
</dbReference>
<evidence type="ECO:0000256" key="3">
    <source>
        <dbReference type="ARBA" id="ARBA00023163"/>
    </source>
</evidence>
<dbReference type="Gene3D" id="3.40.250.10">
    <property type="entry name" value="Rhodanese-like domain"/>
    <property type="match status" value="1"/>
</dbReference>
<keyword evidence="7" id="KW-1185">Reference proteome</keyword>
<protein>
    <submittedName>
        <fullName evidence="6">Rhodanese-related sulfurtransferase/DNA-binding transcriptional ArsR family regulator</fullName>
    </submittedName>
</protein>
<dbReference type="InterPro" id="IPR001307">
    <property type="entry name" value="Thiosulphate_STrfase_CS"/>
</dbReference>
<dbReference type="InterPro" id="IPR051081">
    <property type="entry name" value="HTH_MetalResp_TranReg"/>
</dbReference>
<dbReference type="PANTHER" id="PTHR33154">
    <property type="entry name" value="TRANSCRIPTIONAL REGULATOR, ARSR FAMILY"/>
    <property type="match status" value="1"/>
</dbReference>
<feature type="domain" description="Rhodanese" evidence="4">
    <location>
        <begin position="126"/>
        <end position="222"/>
    </location>
</feature>
<dbReference type="InterPro" id="IPR001763">
    <property type="entry name" value="Rhodanese-like_dom"/>
</dbReference>
<dbReference type="PROSITE" id="PS50987">
    <property type="entry name" value="HTH_ARSR_2"/>
    <property type="match status" value="1"/>
</dbReference>
<evidence type="ECO:0000256" key="1">
    <source>
        <dbReference type="ARBA" id="ARBA00023015"/>
    </source>
</evidence>
<reference evidence="6 7" key="1">
    <citation type="submission" date="2020-08" db="EMBL/GenBank/DDBJ databases">
        <title>Sequencing the genomes of 1000 actinobacteria strains.</title>
        <authorList>
            <person name="Klenk H.-P."/>
        </authorList>
    </citation>
    <scope>NUCLEOTIDE SEQUENCE [LARGE SCALE GENOMIC DNA]</scope>
    <source>
        <strain evidence="6 7">DSM 45913</strain>
    </source>
</reference>
<dbReference type="InterPro" id="IPR036388">
    <property type="entry name" value="WH-like_DNA-bd_sf"/>
</dbReference>
<dbReference type="GO" id="GO:0004792">
    <property type="term" value="F:thiosulfate-cyanide sulfurtransferase activity"/>
    <property type="evidence" value="ECO:0007669"/>
    <property type="project" value="InterPro"/>
</dbReference>
<dbReference type="InterPro" id="IPR011991">
    <property type="entry name" value="ArsR-like_HTH"/>
</dbReference>
<dbReference type="SUPFAM" id="SSF46785">
    <property type="entry name" value="Winged helix' DNA-binding domain"/>
    <property type="match status" value="1"/>
</dbReference>
<dbReference type="GO" id="GO:0003677">
    <property type="term" value="F:DNA binding"/>
    <property type="evidence" value="ECO:0007669"/>
    <property type="project" value="UniProtKB-KW"/>
</dbReference>
<dbReference type="PRINTS" id="PR00778">
    <property type="entry name" value="HTHARSR"/>
</dbReference>
<dbReference type="InterPro" id="IPR001845">
    <property type="entry name" value="HTH_ArsR_DNA-bd_dom"/>
</dbReference>
<dbReference type="PROSITE" id="PS00380">
    <property type="entry name" value="RHODANESE_1"/>
    <property type="match status" value="1"/>
</dbReference>
<feature type="domain" description="HTH arsR-type" evidence="5">
    <location>
        <begin position="5"/>
        <end position="99"/>
    </location>
</feature>
<keyword evidence="6" id="KW-0808">Transferase</keyword>
<dbReference type="InterPro" id="IPR036390">
    <property type="entry name" value="WH_DNA-bd_sf"/>
</dbReference>
<organism evidence="6 7">
    <name type="scientific">Nonomuraea muscovyensis</name>
    <dbReference type="NCBI Taxonomy" id="1124761"/>
    <lineage>
        <taxon>Bacteria</taxon>
        <taxon>Bacillati</taxon>
        <taxon>Actinomycetota</taxon>
        <taxon>Actinomycetes</taxon>
        <taxon>Streptosporangiales</taxon>
        <taxon>Streptosporangiaceae</taxon>
        <taxon>Nonomuraea</taxon>
    </lineage>
</organism>
<comment type="caution">
    <text evidence="6">The sequence shown here is derived from an EMBL/GenBank/DDBJ whole genome shotgun (WGS) entry which is preliminary data.</text>
</comment>
<dbReference type="Gene3D" id="1.10.10.10">
    <property type="entry name" value="Winged helix-like DNA-binding domain superfamily/Winged helix DNA-binding domain"/>
    <property type="match status" value="1"/>
</dbReference>
<dbReference type="Pfam" id="PF00581">
    <property type="entry name" value="Rhodanese"/>
    <property type="match status" value="1"/>
</dbReference>
<dbReference type="Pfam" id="PF12840">
    <property type="entry name" value="HTH_20"/>
    <property type="match status" value="1"/>
</dbReference>
<dbReference type="EMBL" id="JACHJB010000001">
    <property type="protein sequence ID" value="MBB6344774.1"/>
    <property type="molecule type" value="Genomic_DNA"/>
</dbReference>
<dbReference type="InterPro" id="IPR036873">
    <property type="entry name" value="Rhodanese-like_dom_sf"/>
</dbReference>